<comment type="caution">
    <text evidence="2">The sequence shown here is derived from an EMBL/GenBank/DDBJ whole genome shotgun (WGS) entry which is preliminary data.</text>
</comment>
<gene>
    <name evidence="2" type="ORF">GCM10010917_05910</name>
</gene>
<proteinExistence type="predicted"/>
<organism evidence="2 3">
    <name type="scientific">Paenibacillus physcomitrellae</name>
    <dbReference type="NCBI Taxonomy" id="1619311"/>
    <lineage>
        <taxon>Bacteria</taxon>
        <taxon>Bacillati</taxon>
        <taxon>Bacillota</taxon>
        <taxon>Bacilli</taxon>
        <taxon>Bacillales</taxon>
        <taxon>Paenibacillaceae</taxon>
        <taxon>Paenibacillus</taxon>
    </lineage>
</organism>
<accession>A0ABQ1FPM3</accession>
<evidence type="ECO:0000256" key="1">
    <source>
        <dbReference type="SAM" id="MobiDB-lite"/>
    </source>
</evidence>
<evidence type="ECO:0000313" key="2">
    <source>
        <dbReference type="EMBL" id="GGA23946.1"/>
    </source>
</evidence>
<dbReference type="EMBL" id="BMHF01000001">
    <property type="protein sequence ID" value="GGA23946.1"/>
    <property type="molecule type" value="Genomic_DNA"/>
</dbReference>
<dbReference type="Proteomes" id="UP000609323">
    <property type="component" value="Unassembled WGS sequence"/>
</dbReference>
<name>A0ABQ1FPM3_9BACL</name>
<evidence type="ECO:0000313" key="3">
    <source>
        <dbReference type="Proteomes" id="UP000609323"/>
    </source>
</evidence>
<sequence length="68" mass="7783">MAKKISVTAHEYQELEKLADIVNNLNVPSGKRKIAKAQYEAILRLAKNRPNEPRLNEPRLSDSRSRIV</sequence>
<feature type="compositionally biased region" description="Basic and acidic residues" evidence="1">
    <location>
        <begin position="49"/>
        <end position="68"/>
    </location>
</feature>
<dbReference type="RefSeq" id="WP_094093229.1">
    <property type="nucleotide sequence ID" value="NZ_BMHF01000001.1"/>
</dbReference>
<reference evidence="3" key="1">
    <citation type="journal article" date="2019" name="Int. J. Syst. Evol. Microbiol.">
        <title>The Global Catalogue of Microorganisms (GCM) 10K type strain sequencing project: providing services to taxonomists for standard genome sequencing and annotation.</title>
        <authorList>
            <consortium name="The Broad Institute Genomics Platform"/>
            <consortium name="The Broad Institute Genome Sequencing Center for Infectious Disease"/>
            <person name="Wu L."/>
            <person name="Ma J."/>
        </authorList>
    </citation>
    <scope>NUCLEOTIDE SEQUENCE [LARGE SCALE GENOMIC DNA]</scope>
    <source>
        <strain evidence="3">CGMCC 1.15044</strain>
    </source>
</reference>
<feature type="region of interest" description="Disordered" evidence="1">
    <location>
        <begin position="47"/>
        <end position="68"/>
    </location>
</feature>
<keyword evidence="3" id="KW-1185">Reference proteome</keyword>
<protein>
    <submittedName>
        <fullName evidence="2">Uncharacterized protein</fullName>
    </submittedName>
</protein>